<dbReference type="AlphaFoldDB" id="A0A0S1MID1"/>
<evidence type="ECO:0008006" key="2">
    <source>
        <dbReference type="Google" id="ProtNLM"/>
    </source>
</evidence>
<reference evidence="1" key="1">
    <citation type="submission" date="2015-07" db="EMBL/GenBank/DDBJ databases">
        <title>Elucidating the P. pachyrhizi secretome and potential effectors.</title>
        <authorList>
            <person name="de Carvalho M.C.C.G."/>
            <person name="Nascimento L.C."/>
            <person name="Darben L.M."/>
            <person name="Polizel-Podanosqui A.M."/>
            <person name="Lopes-Caitar V.S."/>
            <person name="Rocha C.S."/>
            <person name="Qi M."/>
            <person name="Carazolle M."/>
            <person name="Kuwahara M.K."/>
            <person name="Pereira G.A.G."/>
            <person name="Abdelnoor R.V."/>
            <person name="Whitham S.A."/>
            <person name="Marcelino-Guimaraes F.C."/>
        </authorList>
    </citation>
    <scope>NUCLEOTIDE SEQUENCE</scope>
</reference>
<dbReference type="EMBL" id="KT246553">
    <property type="protein sequence ID" value="ALL40644.1"/>
    <property type="molecule type" value="mRNA"/>
</dbReference>
<name>A0A0S1MID1_PHAPC</name>
<proteinExistence type="evidence at transcript level"/>
<evidence type="ECO:0000313" key="1">
    <source>
        <dbReference type="EMBL" id="ALL40644.1"/>
    </source>
</evidence>
<organism evidence="1">
    <name type="scientific">Phakopsora pachyrhizi</name>
    <name type="common">Asian soybean rust disease fungus</name>
    <dbReference type="NCBI Taxonomy" id="170000"/>
    <lineage>
        <taxon>Eukaryota</taxon>
        <taxon>Fungi</taxon>
        <taxon>Dikarya</taxon>
        <taxon>Basidiomycota</taxon>
        <taxon>Pucciniomycotina</taxon>
        <taxon>Pucciniomycetes</taxon>
        <taxon>Pucciniales</taxon>
        <taxon>Phakopsoraceae</taxon>
        <taxon>Phakopsora</taxon>
    </lineage>
</organism>
<sequence length="72" mass="8488">MRNQLRSPEEMNSLAEWVLACVVLHNMLAKIGDKWDEMFRDDHPPQENQLLDVQIESTNNNIRDKIMHLNNS</sequence>
<accession>A0A0S1MID1</accession>
<protein>
    <recommendedName>
        <fullName evidence="2">DDE Tnp4 domain-containing protein</fullName>
    </recommendedName>
</protein>